<feature type="transmembrane region" description="Helical" evidence="7">
    <location>
        <begin position="21"/>
        <end position="42"/>
    </location>
</feature>
<dbReference type="GO" id="GO:0005886">
    <property type="term" value="C:plasma membrane"/>
    <property type="evidence" value="ECO:0007669"/>
    <property type="project" value="UniProtKB-SubCell"/>
</dbReference>
<evidence type="ECO:0000256" key="2">
    <source>
        <dbReference type="ARBA" id="ARBA00022475"/>
    </source>
</evidence>
<organism evidence="10 11">
    <name type="scientific">Planctobacterium marinum</name>
    <dbReference type="NCBI Taxonomy" id="1631968"/>
    <lineage>
        <taxon>Bacteria</taxon>
        <taxon>Pseudomonadati</taxon>
        <taxon>Pseudomonadota</taxon>
        <taxon>Gammaproteobacteria</taxon>
        <taxon>Alteromonadales</taxon>
        <taxon>Alteromonadaceae</taxon>
        <taxon>Planctobacterium</taxon>
    </lineage>
</organism>
<evidence type="ECO:0000256" key="4">
    <source>
        <dbReference type="ARBA" id="ARBA00022989"/>
    </source>
</evidence>
<dbReference type="PANTHER" id="PTHR30572">
    <property type="entry name" value="MEMBRANE COMPONENT OF TRANSPORTER-RELATED"/>
    <property type="match status" value="1"/>
</dbReference>
<feature type="transmembrane region" description="Helical" evidence="7">
    <location>
        <begin position="340"/>
        <end position="365"/>
    </location>
</feature>
<dbReference type="GO" id="GO:0022857">
    <property type="term" value="F:transmembrane transporter activity"/>
    <property type="evidence" value="ECO:0007669"/>
    <property type="project" value="TreeGrafter"/>
</dbReference>
<keyword evidence="3 7" id="KW-0812">Transmembrane</keyword>
<keyword evidence="5 7" id="KW-0472">Membrane</keyword>
<dbReference type="Proteomes" id="UP001333710">
    <property type="component" value="Chromosome"/>
</dbReference>
<dbReference type="InterPro" id="IPR003838">
    <property type="entry name" value="ABC3_permease_C"/>
</dbReference>
<dbReference type="KEGG" id="pmaw:MACH26_24320"/>
<name>A0AA48HLD8_9ALTE</name>
<feature type="domain" description="ABC3 transporter permease C-terminal" evidence="8">
    <location>
        <begin position="290"/>
        <end position="402"/>
    </location>
</feature>
<dbReference type="PANTHER" id="PTHR30572:SF4">
    <property type="entry name" value="ABC TRANSPORTER PERMEASE YTRF"/>
    <property type="match status" value="1"/>
</dbReference>
<evidence type="ECO:0000259" key="9">
    <source>
        <dbReference type="Pfam" id="PF12704"/>
    </source>
</evidence>
<feature type="domain" description="MacB-like periplasmic core" evidence="9">
    <location>
        <begin position="44"/>
        <end position="252"/>
    </location>
</feature>
<sequence>MFASLEIGPIFRTLLRNKMGALLIALQIAVTMTIVVNAIFIIDEREALMARVSGVDEPNSFSVSSNGFAEDFDNENTIQEDLRQIRALPSVLNVTTINAIPISGGGWSMSLQVESGEDKDDISTAVYMVDEHGIETLDVALLAGRNFSYQEMRYRDGTEEGWPQNIIITEALLQDLFPDTTPGEVIGKTVYIDRNEPMQIIGVIDTLQAPWIGWDQLENAMLSPEYIAFNNSTRYFVRAQNGMRDQAMRDVEEYLAQRSSERLVRGIESFQEVRENSYGFHAAMIKILTVVMVTLVIITGMGIVGLASFNVNRRKKQIGTRRALGATQWQIVRYFMLENFVITSIGVATGAALSIGLNILLVNFFELNRITWYYIPIGMLCLWCLGQLAVYGPARKAANIPPAMATRTV</sequence>
<dbReference type="Pfam" id="PF02687">
    <property type="entry name" value="FtsX"/>
    <property type="match status" value="1"/>
</dbReference>
<proteinExistence type="inferred from homology"/>
<evidence type="ECO:0000313" key="11">
    <source>
        <dbReference type="Proteomes" id="UP001333710"/>
    </source>
</evidence>
<comment type="similarity">
    <text evidence="6">Belongs to the ABC-4 integral membrane protein family.</text>
</comment>
<dbReference type="Pfam" id="PF12704">
    <property type="entry name" value="MacB_PCD"/>
    <property type="match status" value="1"/>
</dbReference>
<protein>
    <submittedName>
        <fullName evidence="10">ABC transporter permease</fullName>
    </submittedName>
</protein>
<evidence type="ECO:0000259" key="8">
    <source>
        <dbReference type="Pfam" id="PF02687"/>
    </source>
</evidence>
<evidence type="ECO:0000313" key="10">
    <source>
        <dbReference type="EMBL" id="BDX06911.1"/>
    </source>
</evidence>
<keyword evidence="11" id="KW-1185">Reference proteome</keyword>
<reference evidence="10" key="1">
    <citation type="submission" date="2023-01" db="EMBL/GenBank/DDBJ databases">
        <title>Complete genome sequence of Planctobacterium marinum strain Dej080120_11.</title>
        <authorList>
            <person name="Ueki S."/>
            <person name="Maruyama F."/>
        </authorList>
    </citation>
    <scope>NUCLEOTIDE SEQUENCE</scope>
    <source>
        <strain evidence="10">Dej080120_11</strain>
    </source>
</reference>
<dbReference type="AlphaFoldDB" id="A0AA48HLD8"/>
<feature type="transmembrane region" description="Helical" evidence="7">
    <location>
        <begin position="287"/>
        <end position="311"/>
    </location>
</feature>
<accession>A0AA48HLD8</accession>
<evidence type="ECO:0000256" key="3">
    <source>
        <dbReference type="ARBA" id="ARBA00022692"/>
    </source>
</evidence>
<dbReference type="RefSeq" id="WP_338292906.1">
    <property type="nucleotide sequence ID" value="NZ_AP027272.1"/>
</dbReference>
<gene>
    <name evidence="10" type="primary">ybjZ_3</name>
    <name evidence="10" type="ORF">MACH26_24320</name>
</gene>
<evidence type="ECO:0000256" key="1">
    <source>
        <dbReference type="ARBA" id="ARBA00004651"/>
    </source>
</evidence>
<dbReference type="EMBL" id="AP027272">
    <property type="protein sequence ID" value="BDX06911.1"/>
    <property type="molecule type" value="Genomic_DNA"/>
</dbReference>
<dbReference type="InterPro" id="IPR050250">
    <property type="entry name" value="Macrolide_Exporter_MacB"/>
</dbReference>
<evidence type="ECO:0000256" key="5">
    <source>
        <dbReference type="ARBA" id="ARBA00023136"/>
    </source>
</evidence>
<comment type="subcellular location">
    <subcellularLocation>
        <location evidence="1">Cell membrane</location>
        <topology evidence="1">Multi-pass membrane protein</topology>
    </subcellularLocation>
</comment>
<keyword evidence="2" id="KW-1003">Cell membrane</keyword>
<dbReference type="InterPro" id="IPR025857">
    <property type="entry name" value="MacB_PCD"/>
</dbReference>
<feature type="transmembrane region" description="Helical" evidence="7">
    <location>
        <begin position="371"/>
        <end position="391"/>
    </location>
</feature>
<evidence type="ECO:0000256" key="6">
    <source>
        <dbReference type="ARBA" id="ARBA00038076"/>
    </source>
</evidence>
<evidence type="ECO:0000256" key="7">
    <source>
        <dbReference type="SAM" id="Phobius"/>
    </source>
</evidence>
<keyword evidence="4 7" id="KW-1133">Transmembrane helix</keyword>